<dbReference type="PANTHER" id="PTHR33295">
    <property type="entry name" value="ATPASE"/>
    <property type="match status" value="1"/>
</dbReference>
<dbReference type="EMBL" id="CP049074">
    <property type="protein sequence ID" value="QKR01134.1"/>
    <property type="molecule type" value="Genomic_DNA"/>
</dbReference>
<dbReference type="InterPro" id="IPR041682">
    <property type="entry name" value="AAA_14"/>
</dbReference>
<gene>
    <name evidence="3" type="ORF">GWK48_11180</name>
</gene>
<proteinExistence type="predicted"/>
<protein>
    <submittedName>
        <fullName evidence="3">ATP-binding protein</fullName>
    </submittedName>
</protein>
<feature type="domain" description="AAA" evidence="1">
    <location>
        <begin position="35"/>
        <end position="164"/>
    </location>
</feature>
<evidence type="ECO:0000259" key="2">
    <source>
        <dbReference type="Pfam" id="PF13635"/>
    </source>
</evidence>
<evidence type="ECO:0000259" key="1">
    <source>
        <dbReference type="Pfam" id="PF13173"/>
    </source>
</evidence>
<dbReference type="Proteomes" id="UP000509301">
    <property type="component" value="Chromosome"/>
</dbReference>
<feature type="domain" description="DUF4143" evidence="2">
    <location>
        <begin position="230"/>
        <end position="366"/>
    </location>
</feature>
<dbReference type="OrthoDB" id="371918at2157"/>
<dbReference type="Pfam" id="PF13635">
    <property type="entry name" value="DUF4143"/>
    <property type="match status" value="1"/>
</dbReference>
<dbReference type="PANTHER" id="PTHR33295:SF8">
    <property type="entry name" value="AAA+ ATPASE DOMAIN-CONTAINING PROTEIN"/>
    <property type="match status" value="1"/>
</dbReference>
<organism evidence="3 4">
    <name type="scientific">Metallosphaera tengchongensis</name>
    <dbReference type="NCBI Taxonomy" id="1532350"/>
    <lineage>
        <taxon>Archaea</taxon>
        <taxon>Thermoproteota</taxon>
        <taxon>Thermoprotei</taxon>
        <taxon>Sulfolobales</taxon>
        <taxon>Sulfolobaceae</taxon>
        <taxon>Metallosphaera</taxon>
    </lineage>
</organism>
<reference evidence="3 4" key="1">
    <citation type="submission" date="2020-02" db="EMBL/GenBank/DDBJ databases">
        <title>Comparative genome analysis reveals the metabolism and evolution of the thermophilic archaeal genus Metallosphaera.</title>
        <authorList>
            <person name="Jiang C."/>
        </authorList>
    </citation>
    <scope>NUCLEOTIDE SEQUENCE [LARGE SCALE GENOMIC DNA]</scope>
    <source>
        <strain evidence="3 4">Ric-A</strain>
    </source>
</reference>
<dbReference type="Pfam" id="PF13173">
    <property type="entry name" value="AAA_14"/>
    <property type="match status" value="1"/>
</dbReference>
<keyword evidence="3" id="KW-0547">Nucleotide-binding</keyword>
<evidence type="ECO:0000313" key="3">
    <source>
        <dbReference type="EMBL" id="QKR01134.1"/>
    </source>
</evidence>
<dbReference type="AlphaFoldDB" id="A0A6N0NW46"/>
<dbReference type="SUPFAM" id="SSF52540">
    <property type="entry name" value="P-loop containing nucleoside triphosphate hydrolases"/>
    <property type="match status" value="1"/>
</dbReference>
<sequence>MVVEERLRSYIAEWLTSPLPNVIRRDVSLPLDKDYIITVTGGRRSGKTFTLYQTIQDIMKRGLASHDEILYVDFEDYRLKGSKVEDLDKILTVFVELTGKQPRYIFLDEVQKLENYGSWFRKRTSSTVFLSGSSSLLTPLRIAEELRGRSVNYEVFPLSFKEFLRFKSFEYNRLIEYTFERGKILSFLREYLYYGSYPAVVLENENNEKIRLLKSYFDSIIVRDFSTVKADIASLFASYLISNYARPTTINKVYEYMRSLGIKIGKETVIELFNRAKETYFSFFVEEFEKSERKRKANPKKLYIIDTGYPTALGYEFSISNAMENLVYIELLRRGYREVFYWKGKREVDFVVAKNFSPIALIQVTYATDKVEDREVKAIIEAKSELKVDNATIITWDYEDEIEGIKAIPMWKWLLGEDKLV</sequence>
<dbReference type="InterPro" id="IPR027417">
    <property type="entry name" value="P-loop_NTPase"/>
</dbReference>
<name>A0A6N0NW46_9CREN</name>
<dbReference type="GO" id="GO:0005524">
    <property type="term" value="F:ATP binding"/>
    <property type="evidence" value="ECO:0007669"/>
    <property type="project" value="UniProtKB-KW"/>
</dbReference>
<keyword evidence="4" id="KW-1185">Reference proteome</keyword>
<evidence type="ECO:0000313" key="4">
    <source>
        <dbReference type="Proteomes" id="UP000509301"/>
    </source>
</evidence>
<keyword evidence="3" id="KW-0067">ATP-binding</keyword>
<dbReference type="InterPro" id="IPR025420">
    <property type="entry name" value="DUF4143"/>
</dbReference>
<dbReference type="KEGG" id="mten:GWK48_11180"/>
<accession>A0A6N0NW46</accession>